<feature type="chain" id="PRO_5046639555" evidence="1">
    <location>
        <begin position="23"/>
        <end position="469"/>
    </location>
</feature>
<sequence>MKFKLTLHYWLLLLVSIFSAQAYSNEFIVHEAQKFALKNVTVFDGTGSPVRYEQTILLNGERIEAVLNADELLPSGYTEIDLSGHTIVPGFVMLHEHLFYPTGLGNYSDMVYSFPKLYLAGGATTIRTAGTMAPYADLNVSNAIKDKEIIGPNINVTAPYLNGPGLPIMKVRALMGADDAENQVKYWLSEGVESYKLYMHIRQKEMQRIIQLAHDNQQKVTGHLCSVTFSEAADFGIDNLEHGFVTATDFVKSKRKDECPASKEVMESLLKQPLDSKEIDKLIAHLVKNSVTITSTLTIYETFAKGRPLAWQQALRLMNPDVKQQYLDRWSKIQASENNDWSELLKREMHWEKKFVEAGGQLVVGTDPTGYGGVVAGISNLRAIELLVEAGFELSQAIKIASLNGATFLGRADQIGTIQTGKLANLAVFEGDLSEDLNNLKRIRWAVKEGTFYDSQAIFSAMEGKVGLH</sequence>
<reference evidence="3 4" key="1">
    <citation type="submission" date="2020-03" db="EMBL/GenBank/DDBJ databases">
        <title>Alteromonas ponticola sp. nov., isolated from seawater.</title>
        <authorList>
            <person name="Yoon J.-H."/>
            <person name="Kim Y.-O."/>
        </authorList>
    </citation>
    <scope>NUCLEOTIDE SEQUENCE [LARGE SCALE GENOMIC DNA]</scope>
    <source>
        <strain evidence="3 4">MYP5</strain>
    </source>
</reference>
<dbReference type="Gene3D" id="3.20.20.140">
    <property type="entry name" value="Metal-dependent hydrolases"/>
    <property type="match status" value="1"/>
</dbReference>
<dbReference type="InterPro" id="IPR011059">
    <property type="entry name" value="Metal-dep_hydrolase_composite"/>
</dbReference>
<feature type="signal peptide" evidence="1">
    <location>
        <begin position="1"/>
        <end position="22"/>
    </location>
</feature>
<dbReference type="Pfam" id="PF01979">
    <property type="entry name" value="Amidohydro_1"/>
    <property type="match status" value="1"/>
</dbReference>
<proteinExistence type="predicted"/>
<dbReference type="Gene3D" id="2.30.40.10">
    <property type="entry name" value="Urease, subunit C, domain 1"/>
    <property type="match status" value="1"/>
</dbReference>
<gene>
    <name evidence="3" type="ORF">HCJ96_14175</name>
</gene>
<dbReference type="InterPro" id="IPR006680">
    <property type="entry name" value="Amidohydro-rel"/>
</dbReference>
<organism evidence="3 4">
    <name type="scientific">Alteromonas ponticola</name>
    <dbReference type="NCBI Taxonomy" id="2720613"/>
    <lineage>
        <taxon>Bacteria</taxon>
        <taxon>Pseudomonadati</taxon>
        <taxon>Pseudomonadota</taxon>
        <taxon>Gammaproteobacteria</taxon>
        <taxon>Alteromonadales</taxon>
        <taxon>Alteromonadaceae</taxon>
        <taxon>Alteromonas/Salinimonas group</taxon>
        <taxon>Alteromonas</taxon>
    </lineage>
</organism>
<dbReference type="RefSeq" id="WP_169211726.1">
    <property type="nucleotide sequence ID" value="NZ_JAATNW010000007.1"/>
</dbReference>
<feature type="domain" description="Amidohydrolase-related" evidence="2">
    <location>
        <begin position="86"/>
        <end position="442"/>
    </location>
</feature>
<evidence type="ECO:0000259" key="2">
    <source>
        <dbReference type="Pfam" id="PF01979"/>
    </source>
</evidence>
<dbReference type="Proteomes" id="UP000709336">
    <property type="component" value="Unassembled WGS sequence"/>
</dbReference>
<dbReference type="SUPFAM" id="SSF51338">
    <property type="entry name" value="Composite domain of metallo-dependent hydrolases"/>
    <property type="match status" value="1"/>
</dbReference>
<dbReference type="SUPFAM" id="SSF51556">
    <property type="entry name" value="Metallo-dependent hydrolases"/>
    <property type="match status" value="1"/>
</dbReference>
<evidence type="ECO:0000313" key="4">
    <source>
        <dbReference type="Proteomes" id="UP000709336"/>
    </source>
</evidence>
<dbReference type="PANTHER" id="PTHR43135:SF3">
    <property type="entry name" value="ALPHA-D-RIBOSE 1-METHYLPHOSPHONATE 5-TRIPHOSPHATE DIPHOSPHATASE"/>
    <property type="match status" value="1"/>
</dbReference>
<comment type="caution">
    <text evidence="3">The sequence shown here is derived from an EMBL/GenBank/DDBJ whole genome shotgun (WGS) entry which is preliminary data.</text>
</comment>
<keyword evidence="1" id="KW-0732">Signal</keyword>
<keyword evidence="4" id="KW-1185">Reference proteome</keyword>
<evidence type="ECO:0000256" key="1">
    <source>
        <dbReference type="SAM" id="SignalP"/>
    </source>
</evidence>
<protein>
    <submittedName>
        <fullName evidence="3">Amidohydrolase family protein</fullName>
    </submittedName>
</protein>
<dbReference type="InterPro" id="IPR051781">
    <property type="entry name" value="Metallo-dep_Hydrolase"/>
</dbReference>
<dbReference type="InterPro" id="IPR032466">
    <property type="entry name" value="Metal_Hydrolase"/>
</dbReference>
<dbReference type="PANTHER" id="PTHR43135">
    <property type="entry name" value="ALPHA-D-RIBOSE 1-METHYLPHOSPHONATE 5-TRIPHOSPHATE DIPHOSPHATASE"/>
    <property type="match status" value="1"/>
</dbReference>
<dbReference type="EMBL" id="JAATNW010000007">
    <property type="protein sequence ID" value="NMH61175.1"/>
    <property type="molecule type" value="Genomic_DNA"/>
</dbReference>
<name>A0ABX1R403_9ALTE</name>
<accession>A0ABX1R403</accession>
<evidence type="ECO:0000313" key="3">
    <source>
        <dbReference type="EMBL" id="NMH61175.1"/>
    </source>
</evidence>